<evidence type="ECO:0000313" key="6">
    <source>
        <dbReference type="EMBL" id="OBT95026.1"/>
    </source>
</evidence>
<keyword evidence="5" id="KW-0812">Transmembrane</keyword>
<reference evidence="7" key="2">
    <citation type="journal article" date="2018" name="Nat. Commun.">
        <title>Extreme sensitivity to ultraviolet light in the fungal pathogen causing white-nose syndrome of bats.</title>
        <authorList>
            <person name="Palmer J.M."/>
            <person name="Drees K.P."/>
            <person name="Foster J.T."/>
            <person name="Lindner D.L."/>
        </authorList>
    </citation>
    <scope>NUCLEOTIDE SEQUENCE [LARGE SCALE GENOMIC DNA]</scope>
    <source>
        <strain evidence="7">UAMH 10579</strain>
    </source>
</reference>
<organism evidence="6 7">
    <name type="scientific">Pseudogymnoascus verrucosus</name>
    <dbReference type="NCBI Taxonomy" id="342668"/>
    <lineage>
        <taxon>Eukaryota</taxon>
        <taxon>Fungi</taxon>
        <taxon>Dikarya</taxon>
        <taxon>Ascomycota</taxon>
        <taxon>Pezizomycotina</taxon>
        <taxon>Leotiomycetes</taxon>
        <taxon>Thelebolales</taxon>
        <taxon>Thelebolaceae</taxon>
        <taxon>Pseudogymnoascus</taxon>
    </lineage>
</organism>
<keyword evidence="3" id="KW-0378">Hydrolase</keyword>
<evidence type="ECO:0000256" key="3">
    <source>
        <dbReference type="ARBA" id="ARBA00022801"/>
    </source>
</evidence>
<comment type="similarity">
    <text evidence="1">Belongs to the histidine acid phosphatase family.</text>
</comment>
<dbReference type="Proteomes" id="UP000091956">
    <property type="component" value="Unassembled WGS sequence"/>
</dbReference>
<keyword evidence="7" id="KW-1185">Reference proteome</keyword>
<feature type="transmembrane region" description="Helical" evidence="5">
    <location>
        <begin position="60"/>
        <end position="82"/>
    </location>
</feature>
<dbReference type="OrthoDB" id="6509975at2759"/>
<dbReference type="Pfam" id="PF00328">
    <property type="entry name" value="His_Phos_2"/>
    <property type="match status" value="1"/>
</dbReference>
<reference evidence="6 7" key="1">
    <citation type="submission" date="2016-03" db="EMBL/GenBank/DDBJ databases">
        <title>Comparative genomics of Pseudogymnoascus destructans, the fungus causing white-nose syndrome of bats.</title>
        <authorList>
            <person name="Palmer J.M."/>
            <person name="Drees K.P."/>
            <person name="Foster J.T."/>
            <person name="Lindner D.L."/>
        </authorList>
    </citation>
    <scope>NUCLEOTIDE SEQUENCE [LARGE SCALE GENOMIC DNA]</scope>
    <source>
        <strain evidence="6 7">UAMH 10579</strain>
    </source>
</reference>
<dbReference type="PANTHER" id="PTHR20963:SF24">
    <property type="entry name" value="3-PHYTASE B"/>
    <property type="match status" value="1"/>
</dbReference>
<keyword evidence="5" id="KW-0472">Membrane</keyword>
<dbReference type="InterPro" id="IPR029033">
    <property type="entry name" value="His_PPase_superfam"/>
</dbReference>
<dbReference type="STRING" id="342668.A0A1B8GGS9"/>
<dbReference type="EC" id="3.1.3.8" evidence="2"/>
<dbReference type="GO" id="GO:0016158">
    <property type="term" value="F:inositol hexakisphosphate 3-phosphatase activity"/>
    <property type="evidence" value="ECO:0007669"/>
    <property type="project" value="UniProtKB-EC"/>
</dbReference>
<evidence type="ECO:0000256" key="5">
    <source>
        <dbReference type="SAM" id="Phobius"/>
    </source>
</evidence>
<evidence type="ECO:0000313" key="7">
    <source>
        <dbReference type="Proteomes" id="UP000091956"/>
    </source>
</evidence>
<sequence length="546" mass="60943">MTSFFRDAVAAVASYIPGRSRPDYEPILTEDGDAEPTQQPVAAEEEEEGPSTARKRAATIILTIAIICLTFLLIIAAAFGWARSRPGDHTLPCVRTIAGEINNGYQCHPEISHHWGQYSPYFTVPSEISADTPASCEITFVQMLARHGARYPTFTKAILYKKLAGHILTTVGNFEGKLEGKYEFLKSYKWRSGADKLTIVGIQQLTNMGYKHYQRYQALAKDTIPFIRSTDQDRMMASALWWIEGFEIARREDPEHTGPDYDEGYPALLIPEDPEFNNTLSHDLCTSFESGPFSHGGLDAQSVFAATFVPPIQARINEDLKGVNLTSREIIYLMDLCPFDTVAPNHVPSQYEAPLSPFCHIFTRSEWLSYEYYQSLGKFYGFAQGNPMGPTQGVGFANELIARLTNSPVVDHTSTNSTLDGSHKTFPIDKNTTMFADFSHDNDMMAIYAAIGLLNATEALDKENLQTIDETNGYSTSRMVPFGARAYFEKMKCGGQDEELVRVLINDRVIPLQNCGVDSLGRCKLGAFVDSLTFPQHDGHWDQCFE</sequence>
<feature type="region of interest" description="Disordered" evidence="4">
    <location>
        <begin position="22"/>
        <end position="52"/>
    </location>
</feature>
<proteinExistence type="inferred from homology"/>
<name>A0A1B8GGS9_9PEZI</name>
<keyword evidence="5" id="KW-1133">Transmembrane helix</keyword>
<dbReference type="GO" id="GO:0003993">
    <property type="term" value="F:acid phosphatase activity"/>
    <property type="evidence" value="ECO:0007669"/>
    <property type="project" value="TreeGrafter"/>
</dbReference>
<dbReference type="AlphaFoldDB" id="A0A1B8GGS9"/>
<dbReference type="PROSITE" id="PS00616">
    <property type="entry name" value="HIS_ACID_PHOSPHAT_1"/>
    <property type="match status" value="1"/>
</dbReference>
<dbReference type="GeneID" id="28840835"/>
<dbReference type="CDD" id="cd07061">
    <property type="entry name" value="HP_HAP_like"/>
    <property type="match status" value="1"/>
</dbReference>
<gene>
    <name evidence="6" type="ORF">VE01_07449</name>
</gene>
<evidence type="ECO:0000256" key="2">
    <source>
        <dbReference type="ARBA" id="ARBA00012632"/>
    </source>
</evidence>
<dbReference type="InterPro" id="IPR000560">
    <property type="entry name" value="His_Pase_clade-2"/>
</dbReference>
<dbReference type="PROSITE" id="PS00778">
    <property type="entry name" value="HIS_ACID_PHOSPHAT_2"/>
    <property type="match status" value="1"/>
</dbReference>
<dbReference type="InterPro" id="IPR033379">
    <property type="entry name" value="Acid_Pase_AS"/>
</dbReference>
<dbReference type="RefSeq" id="XP_018128759.1">
    <property type="nucleotide sequence ID" value="XM_018276884.2"/>
</dbReference>
<protein>
    <recommendedName>
        <fullName evidence="2">3-phytase</fullName>
        <ecNumber evidence="2">3.1.3.8</ecNumber>
    </recommendedName>
</protein>
<dbReference type="Gene3D" id="3.40.50.1240">
    <property type="entry name" value="Phosphoglycerate mutase-like"/>
    <property type="match status" value="1"/>
</dbReference>
<dbReference type="EMBL" id="KV460239">
    <property type="protein sequence ID" value="OBT95026.1"/>
    <property type="molecule type" value="Genomic_DNA"/>
</dbReference>
<evidence type="ECO:0000256" key="4">
    <source>
        <dbReference type="SAM" id="MobiDB-lite"/>
    </source>
</evidence>
<accession>A0A1B8GGS9</accession>
<dbReference type="SUPFAM" id="SSF53254">
    <property type="entry name" value="Phosphoglycerate mutase-like"/>
    <property type="match status" value="1"/>
</dbReference>
<dbReference type="PANTHER" id="PTHR20963">
    <property type="entry name" value="MULTIPLE INOSITOL POLYPHOSPHATE PHOSPHATASE-RELATED"/>
    <property type="match status" value="1"/>
</dbReference>
<evidence type="ECO:0000256" key="1">
    <source>
        <dbReference type="ARBA" id="ARBA00005375"/>
    </source>
</evidence>